<evidence type="ECO:0000313" key="2">
    <source>
        <dbReference type="EMBL" id="SCC78110.1"/>
    </source>
</evidence>
<dbReference type="Gene3D" id="1.10.150.650">
    <property type="match status" value="1"/>
</dbReference>
<gene>
    <name evidence="2" type="ORF">GA0061077_0106</name>
</gene>
<dbReference type="GO" id="GO:0035312">
    <property type="term" value="F:5'-3' DNA exonuclease activity"/>
    <property type="evidence" value="ECO:0007669"/>
    <property type="project" value="TreeGrafter"/>
</dbReference>
<evidence type="ECO:0000259" key="1">
    <source>
        <dbReference type="SMART" id="SM00481"/>
    </source>
</evidence>
<proteinExistence type="predicted"/>
<dbReference type="EMBL" id="FMBL01000001">
    <property type="protein sequence ID" value="SCC78110.1"/>
    <property type="molecule type" value="Genomic_DNA"/>
</dbReference>
<dbReference type="PANTHER" id="PTHR42924">
    <property type="entry name" value="EXONUCLEASE"/>
    <property type="match status" value="1"/>
</dbReference>
<dbReference type="InterPro" id="IPR016195">
    <property type="entry name" value="Pol/histidinol_Pase-like"/>
</dbReference>
<dbReference type="Pfam" id="PF02811">
    <property type="entry name" value="PHP"/>
    <property type="match status" value="1"/>
</dbReference>
<evidence type="ECO:0000313" key="3">
    <source>
        <dbReference type="Proteomes" id="UP000242610"/>
    </source>
</evidence>
<reference evidence="3" key="1">
    <citation type="submission" date="2016-08" db="EMBL/GenBank/DDBJ databases">
        <authorList>
            <person name="Varghese N."/>
            <person name="Submissions Spin"/>
        </authorList>
    </citation>
    <scope>NUCLEOTIDE SEQUENCE [LARGE SCALE GENOMIC DNA]</scope>
    <source>
        <strain evidence="3">R-52791</strain>
    </source>
</reference>
<name>A0A1C4H0J2_9BIFI</name>
<dbReference type="OrthoDB" id="9804333at2"/>
<dbReference type="InterPro" id="IPR004013">
    <property type="entry name" value="PHP_dom"/>
</dbReference>
<dbReference type="SMART" id="SM00481">
    <property type="entry name" value="POLIIIAc"/>
    <property type="match status" value="1"/>
</dbReference>
<keyword evidence="3" id="KW-1185">Reference proteome</keyword>
<dbReference type="AlphaFoldDB" id="A0A1C4H0J2"/>
<sequence length="294" mass="31653">MTSDEYNDCTVAIGWDLHCHTVFSDGTKSPAQLVALAFRLGLDGVAITDHDTTAGWPDAQRAAREQGLALLRGSEITAQDDLVSVHVLAYQYDPHDAGVVELFASTKAARIERARQMIALLSRDFPIEWDDVLRQAKKGADTTVGRPHMADALVEAGVCRNRSEAFDGPMSASSKYYIPTPSPTALQVVQVVEQAGGVSVIAHPADRSRNSVLLSDAQIRHLAQAGLGGLEVRHRGNDVQSRKHLLELADELGLLVTGGSDWHGDGKPNVLGENLTQDSVVAQIVRRGAIDLVQ</sequence>
<feature type="domain" description="Polymerase/histidinol phosphatase N-terminal" evidence="1">
    <location>
        <begin position="15"/>
        <end position="80"/>
    </location>
</feature>
<dbReference type="GO" id="GO:0004534">
    <property type="term" value="F:5'-3' RNA exonuclease activity"/>
    <property type="evidence" value="ECO:0007669"/>
    <property type="project" value="TreeGrafter"/>
</dbReference>
<organism evidence="2 3">
    <name type="scientific">Bifidobacterium commune</name>
    <dbReference type="NCBI Taxonomy" id="1505727"/>
    <lineage>
        <taxon>Bacteria</taxon>
        <taxon>Bacillati</taxon>
        <taxon>Actinomycetota</taxon>
        <taxon>Actinomycetes</taxon>
        <taxon>Bifidobacteriales</taxon>
        <taxon>Bifidobacteriaceae</taxon>
        <taxon>Bifidobacterium</taxon>
    </lineage>
</organism>
<dbReference type="CDD" id="cd07438">
    <property type="entry name" value="PHP_HisPPase_AMP"/>
    <property type="match status" value="1"/>
</dbReference>
<dbReference type="Gene3D" id="3.20.20.140">
    <property type="entry name" value="Metal-dependent hydrolases"/>
    <property type="match status" value="1"/>
</dbReference>
<dbReference type="RefSeq" id="WP_091847000.1">
    <property type="nucleotide sequence ID" value="NZ_FMBL01000001.1"/>
</dbReference>
<protein>
    <recommendedName>
        <fullName evidence="1">Polymerase/histidinol phosphatase N-terminal domain-containing protein</fullName>
    </recommendedName>
</protein>
<dbReference type="PANTHER" id="PTHR42924:SF3">
    <property type="entry name" value="POLYMERASE_HISTIDINOL PHOSPHATASE N-TERMINAL DOMAIN-CONTAINING PROTEIN"/>
    <property type="match status" value="1"/>
</dbReference>
<dbReference type="STRING" id="1505727.GA0061077_0106"/>
<dbReference type="Proteomes" id="UP000242610">
    <property type="component" value="Unassembled WGS sequence"/>
</dbReference>
<accession>A0A1C4H0J2</accession>
<dbReference type="InterPro" id="IPR003141">
    <property type="entry name" value="Pol/His_phosphatase_N"/>
</dbReference>
<dbReference type="InterPro" id="IPR052018">
    <property type="entry name" value="PHP_domain"/>
</dbReference>
<dbReference type="SUPFAM" id="SSF89550">
    <property type="entry name" value="PHP domain-like"/>
    <property type="match status" value="1"/>
</dbReference>